<name>A0A6N4R385_BLAVI</name>
<dbReference type="Proteomes" id="UP000320948">
    <property type="component" value="Unassembled WGS sequence"/>
</dbReference>
<protein>
    <submittedName>
        <fullName evidence="1">Uncharacterized protein</fullName>
    </submittedName>
</protein>
<proteinExistence type="predicted"/>
<comment type="caution">
    <text evidence="1">The sequence shown here is derived from an EMBL/GenBank/DDBJ whole genome shotgun (WGS) entry which is preliminary data.</text>
</comment>
<dbReference type="EMBL" id="VAFM01000001">
    <property type="protein sequence ID" value="TKW61476.1"/>
    <property type="molecule type" value="Genomic_DNA"/>
</dbReference>
<dbReference type="AlphaFoldDB" id="A0A6N4R385"/>
<sequence length="155" mass="16717">MLQFLKYLGAFCLLIIAASLAFCSVGVYQGVKTANRYLAGADNYTCRQFVYDLEHPETDKFAPLAIAAIAYGVVPEDDKTDERQTELEHSGLQPAVEKIYALCKDQPDSRVLNVYAASIVSGTLPVATPAPLPVQAVSLTVVSGTAVEYQPVTTE</sequence>
<accession>A0A6N4R385</accession>
<evidence type="ECO:0000313" key="2">
    <source>
        <dbReference type="Proteomes" id="UP000320948"/>
    </source>
</evidence>
<gene>
    <name evidence="1" type="ORF">DI628_02315</name>
</gene>
<reference evidence="1 2" key="1">
    <citation type="journal article" date="2017" name="Nat. Commun.">
        <title>In situ click chemistry generation of cyclooxygenase-2 inhibitors.</title>
        <authorList>
            <person name="Bhardwaj A."/>
            <person name="Kaur J."/>
            <person name="Wuest M."/>
            <person name="Wuest F."/>
        </authorList>
    </citation>
    <scope>NUCLEOTIDE SEQUENCE [LARGE SCALE GENOMIC DNA]</scope>
    <source>
        <strain evidence="1">S2_018_000_R2_106</strain>
    </source>
</reference>
<evidence type="ECO:0000313" key="1">
    <source>
        <dbReference type="EMBL" id="TKW61476.1"/>
    </source>
</evidence>
<organism evidence="1 2">
    <name type="scientific">Blastochloris viridis</name>
    <name type="common">Rhodopseudomonas viridis</name>
    <dbReference type="NCBI Taxonomy" id="1079"/>
    <lineage>
        <taxon>Bacteria</taxon>
        <taxon>Pseudomonadati</taxon>
        <taxon>Pseudomonadota</taxon>
        <taxon>Alphaproteobacteria</taxon>
        <taxon>Hyphomicrobiales</taxon>
        <taxon>Blastochloridaceae</taxon>
        <taxon>Blastochloris</taxon>
    </lineage>
</organism>